<sequence>MSLEMAEMLKVILDFMSRWRREYWERYHWVTMDPDSDYYSTPELRVIPGLEDLYRDRKDRHSDFDTHRKKMMAEVKKTPGYNDRIWYEPGLWVVPQNQCYWILRDPKLRISLQDQLTTVDELEPSRTQWVTRKSEDAFLNLAPATLSNQLLSDAEQLDNLLIPDPKYDQETLTAVLSEVNKKKKK</sequence>
<dbReference type="EMBL" id="QXFT01000294">
    <property type="protein sequence ID" value="KAE9348149.1"/>
    <property type="molecule type" value="Genomic_DNA"/>
</dbReference>
<evidence type="ECO:0000313" key="2">
    <source>
        <dbReference type="Proteomes" id="UP000434957"/>
    </source>
</evidence>
<proteinExistence type="predicted"/>
<evidence type="ECO:0000313" key="1">
    <source>
        <dbReference type="EMBL" id="KAE9348149.1"/>
    </source>
</evidence>
<comment type="caution">
    <text evidence="1">The sequence shown here is derived from an EMBL/GenBank/DDBJ whole genome shotgun (WGS) entry which is preliminary data.</text>
</comment>
<dbReference type="Proteomes" id="UP000434957">
    <property type="component" value="Unassembled WGS sequence"/>
</dbReference>
<gene>
    <name evidence="1" type="ORF">PR003_g6561</name>
</gene>
<protein>
    <submittedName>
        <fullName evidence="1">Uncharacterized protein</fullName>
    </submittedName>
</protein>
<name>A0A6A4FS19_9STRA</name>
<accession>A0A6A4FS19</accession>
<keyword evidence="2" id="KW-1185">Reference proteome</keyword>
<reference evidence="1 2" key="1">
    <citation type="submission" date="2018-08" db="EMBL/GenBank/DDBJ databases">
        <title>Genomic investigation of the strawberry pathogen Phytophthora fragariae indicates pathogenicity is determined by transcriptional variation in three key races.</title>
        <authorList>
            <person name="Adams T.M."/>
            <person name="Armitage A.D."/>
            <person name="Sobczyk M.K."/>
            <person name="Bates H.J."/>
            <person name="Dunwell J.M."/>
            <person name="Nellist C.F."/>
            <person name="Harrison R.J."/>
        </authorList>
    </citation>
    <scope>NUCLEOTIDE SEQUENCE [LARGE SCALE GENOMIC DNA]</scope>
    <source>
        <strain evidence="1 2">SCRP333</strain>
    </source>
</reference>
<dbReference type="AlphaFoldDB" id="A0A6A4FS19"/>
<organism evidence="1 2">
    <name type="scientific">Phytophthora rubi</name>
    <dbReference type="NCBI Taxonomy" id="129364"/>
    <lineage>
        <taxon>Eukaryota</taxon>
        <taxon>Sar</taxon>
        <taxon>Stramenopiles</taxon>
        <taxon>Oomycota</taxon>
        <taxon>Peronosporomycetes</taxon>
        <taxon>Peronosporales</taxon>
        <taxon>Peronosporaceae</taxon>
        <taxon>Phytophthora</taxon>
    </lineage>
</organism>